<organism evidence="1 2">
    <name type="scientific">Sulfobacillus benefaciens</name>
    <dbReference type="NCBI Taxonomy" id="453960"/>
    <lineage>
        <taxon>Bacteria</taxon>
        <taxon>Bacillati</taxon>
        <taxon>Bacillota</taxon>
        <taxon>Clostridia</taxon>
        <taxon>Eubacteriales</taxon>
        <taxon>Clostridiales Family XVII. Incertae Sedis</taxon>
        <taxon>Sulfobacillus</taxon>
    </lineage>
</organism>
<gene>
    <name evidence="1" type="ORF">C7B43_20470</name>
</gene>
<evidence type="ECO:0000313" key="1">
    <source>
        <dbReference type="EMBL" id="PSR22904.1"/>
    </source>
</evidence>
<name>A0A2T2WKX7_9FIRM</name>
<protein>
    <submittedName>
        <fullName evidence="1">Uncharacterized protein</fullName>
    </submittedName>
</protein>
<proteinExistence type="predicted"/>
<accession>A0A2T2WKX7</accession>
<dbReference type="Proteomes" id="UP000242699">
    <property type="component" value="Unassembled WGS sequence"/>
</dbReference>
<dbReference type="AlphaFoldDB" id="A0A2T2WKX7"/>
<dbReference type="EMBL" id="PXYT01000102">
    <property type="protein sequence ID" value="PSR22904.1"/>
    <property type="molecule type" value="Genomic_DNA"/>
</dbReference>
<sequence>MAPRLLDWKPMRVGSTVPVGFPAYCRIFHPAYGKDHHRVRWQDIARWAGTPLAPMARYEYLALPQRAPKEPFPAEGGDPLVGEMDPGDFEALAGLLRQSEGDADTWFAVWDGFGWMPESKTLTGEMKRGPVDNVVPNAVWHAPRVRLPARDYFLLQGTVDGAVSFSKVSWGTPNLWWNRGPGWCLATEIDFCWTYLGGSLELIDRVCQSSDLEAYPVTAQDEYEEMPQWLEDYLESLVDEFLAHKHCVVSTSRGNAKVSLSWSLAGPTMQWRTDTMASGGMVIPGVSSQFRRAIYGVLSDVIGQIAGYAG</sequence>
<comment type="caution">
    <text evidence="1">The sequence shown here is derived from an EMBL/GenBank/DDBJ whole genome shotgun (WGS) entry which is preliminary data.</text>
</comment>
<evidence type="ECO:0000313" key="2">
    <source>
        <dbReference type="Proteomes" id="UP000242699"/>
    </source>
</evidence>
<reference evidence="1 2" key="1">
    <citation type="journal article" date="2014" name="BMC Genomics">
        <title>Comparison of environmental and isolate Sulfobacillus genomes reveals diverse carbon, sulfur, nitrogen, and hydrogen metabolisms.</title>
        <authorList>
            <person name="Justice N.B."/>
            <person name="Norman A."/>
            <person name="Brown C.T."/>
            <person name="Singh A."/>
            <person name="Thomas B.C."/>
            <person name="Banfield J.F."/>
        </authorList>
    </citation>
    <scope>NUCLEOTIDE SEQUENCE [LARGE SCALE GENOMIC DNA]</scope>
    <source>
        <strain evidence="1">AMDSBA1</strain>
    </source>
</reference>